<evidence type="ECO:0000256" key="1">
    <source>
        <dbReference type="ARBA" id="ARBA00002591"/>
    </source>
</evidence>
<dbReference type="Pfam" id="PF02107">
    <property type="entry name" value="FlgH"/>
    <property type="match status" value="1"/>
</dbReference>
<keyword evidence="3" id="KW-0732">Signal</keyword>
<evidence type="ECO:0000256" key="7">
    <source>
        <dbReference type="HAMAP-Rule" id="MF_00415"/>
    </source>
</evidence>
<dbReference type="GO" id="GO:0009427">
    <property type="term" value="C:bacterial-type flagellum basal body, distal rod, L ring"/>
    <property type="evidence" value="ECO:0007669"/>
    <property type="project" value="InterPro"/>
</dbReference>
<accession>A0A1W6N417</accession>
<dbReference type="GO" id="GO:0071973">
    <property type="term" value="P:bacterial-type flagellum-dependent cell motility"/>
    <property type="evidence" value="ECO:0007669"/>
    <property type="project" value="InterPro"/>
</dbReference>
<keyword evidence="9" id="KW-1185">Reference proteome</keyword>
<dbReference type="InterPro" id="IPR000527">
    <property type="entry name" value="Flag_Lring"/>
</dbReference>
<evidence type="ECO:0000256" key="5">
    <source>
        <dbReference type="ARBA" id="ARBA00023143"/>
    </source>
</evidence>
<dbReference type="KEGG" id="naf:GQ61_03380"/>
<dbReference type="PRINTS" id="PR01008">
    <property type="entry name" value="FLGLRINGFLGH"/>
</dbReference>
<dbReference type="PANTHER" id="PTHR34933">
    <property type="entry name" value="FLAGELLAR L-RING PROTEIN"/>
    <property type="match status" value="1"/>
</dbReference>
<evidence type="ECO:0000256" key="6">
    <source>
        <dbReference type="ARBA" id="ARBA00023237"/>
    </source>
</evidence>
<comment type="subunit">
    <text evidence="7">The basal body constitutes a major portion of the flagellar organelle and consists of four rings (L,P,S, and M) mounted on a central rod.</text>
</comment>
<dbReference type="Proteomes" id="UP000237351">
    <property type="component" value="Chromosome"/>
</dbReference>
<dbReference type="NCBIfam" id="NF001305">
    <property type="entry name" value="PRK00249.1-5"/>
    <property type="match status" value="1"/>
</dbReference>
<sequence length="249" mass="27338">MKKTIFKALLLSSTVIILDGCRTLDRLHEVGDKPSLSQIQNPVSSRNYQPVTMPMPMPILAEKKVNSLWQPGAQGFFKDQRAKGIGDILTVKVAMDDSAVVKDNSTFLRKTDSSVAAGNFLGFESQFSNLFPNTINPSKLIGVTSAPDHTANGIIKRSEKINLVIPATVTQILPNGNFIIVGNQEMRVNNEVRELRLTGIVRPEDILSDNTIDYIKMAEARIGYGGRGDLTDFQNIPVGQQVINVLSPF</sequence>
<dbReference type="OrthoDB" id="9789227at2"/>
<evidence type="ECO:0000256" key="3">
    <source>
        <dbReference type="ARBA" id="ARBA00022729"/>
    </source>
</evidence>
<keyword evidence="6 7" id="KW-0998">Cell outer membrane</keyword>
<name>A0A1W6N417_9PROT</name>
<evidence type="ECO:0000256" key="4">
    <source>
        <dbReference type="ARBA" id="ARBA00023136"/>
    </source>
</evidence>
<evidence type="ECO:0000313" key="9">
    <source>
        <dbReference type="Proteomes" id="UP000237351"/>
    </source>
</evidence>
<dbReference type="HAMAP" id="MF_00415">
    <property type="entry name" value="FlgH"/>
    <property type="match status" value="1"/>
</dbReference>
<protein>
    <recommendedName>
        <fullName evidence="7">Flagellar L-ring protein</fullName>
    </recommendedName>
    <alternativeName>
        <fullName evidence="7">Basal body L-ring protein</fullName>
    </alternativeName>
</protein>
<dbReference type="RefSeq" id="WP_085783944.1">
    <property type="nucleotide sequence ID" value="NZ_CP008743.1"/>
</dbReference>
<comment type="similarity">
    <text evidence="2 7">Belongs to the FlgH family.</text>
</comment>
<dbReference type="EMBL" id="CP008743">
    <property type="protein sequence ID" value="ARN84521.1"/>
    <property type="molecule type" value="Genomic_DNA"/>
</dbReference>
<dbReference type="STRING" id="1414854.GQ61_03380"/>
<keyword evidence="5 7" id="KW-0975">Bacterial flagellum</keyword>
<evidence type="ECO:0000256" key="2">
    <source>
        <dbReference type="ARBA" id="ARBA00006929"/>
    </source>
</evidence>
<dbReference type="PANTHER" id="PTHR34933:SF1">
    <property type="entry name" value="FLAGELLAR L-RING PROTEIN"/>
    <property type="match status" value="1"/>
</dbReference>
<dbReference type="AlphaFoldDB" id="A0A1W6N417"/>
<organism evidence="8 9">
    <name type="scientific">Candidatus Nucleicultrix amoebiphila FS5</name>
    <dbReference type="NCBI Taxonomy" id="1414854"/>
    <lineage>
        <taxon>Bacteria</taxon>
        <taxon>Pseudomonadati</taxon>
        <taxon>Pseudomonadota</taxon>
        <taxon>Alphaproteobacteria</taxon>
        <taxon>Holosporales</taxon>
        <taxon>Candidatus Nucleicultricaceae</taxon>
        <taxon>Candidatus Nucleicultrix</taxon>
    </lineage>
</organism>
<comment type="function">
    <text evidence="1 7">Assembles around the rod to form the L-ring and probably protects the motor/basal body from shearing forces during rotation.</text>
</comment>
<comment type="subcellular location">
    <subcellularLocation>
        <location evidence="7">Cell outer membrane</location>
    </subcellularLocation>
    <subcellularLocation>
        <location evidence="7">Bacterial flagellum basal body</location>
    </subcellularLocation>
</comment>
<proteinExistence type="inferred from homology"/>
<gene>
    <name evidence="7" type="primary">flgH</name>
    <name evidence="8" type="ORF">GQ61_03380</name>
</gene>
<keyword evidence="4 7" id="KW-0472">Membrane</keyword>
<reference evidence="8 9" key="1">
    <citation type="submission" date="2014-06" db="EMBL/GenBank/DDBJ databases">
        <title>The genome of the endonuclear symbiont Nucleicultrix amoebiphila.</title>
        <authorList>
            <person name="Schulz F."/>
            <person name="Horn M."/>
        </authorList>
    </citation>
    <scope>NUCLEOTIDE SEQUENCE [LARGE SCALE GENOMIC DNA]</scope>
    <source>
        <strain evidence="8 9">FS5</strain>
    </source>
</reference>
<evidence type="ECO:0000313" key="8">
    <source>
        <dbReference type="EMBL" id="ARN84521.1"/>
    </source>
</evidence>
<dbReference type="GO" id="GO:0009279">
    <property type="term" value="C:cell outer membrane"/>
    <property type="evidence" value="ECO:0007669"/>
    <property type="project" value="UniProtKB-SubCell"/>
</dbReference>
<dbReference type="GO" id="GO:0003774">
    <property type="term" value="F:cytoskeletal motor activity"/>
    <property type="evidence" value="ECO:0007669"/>
    <property type="project" value="InterPro"/>
</dbReference>